<proteinExistence type="predicted"/>
<dbReference type="AlphaFoldDB" id="A0A1H3W2X6"/>
<accession>A0A1H3W2X6</accession>
<evidence type="ECO:0000313" key="1">
    <source>
        <dbReference type="EMBL" id="SDZ81350.1"/>
    </source>
</evidence>
<gene>
    <name evidence="1" type="ORF">SAMN05443550_10172</name>
</gene>
<keyword evidence="2" id="KW-1185">Reference proteome</keyword>
<reference evidence="1 2" key="1">
    <citation type="submission" date="2016-10" db="EMBL/GenBank/DDBJ databases">
        <authorList>
            <person name="de Groot N.N."/>
        </authorList>
    </citation>
    <scope>NUCLEOTIDE SEQUENCE [LARGE SCALE GENOMIC DNA]</scope>
    <source>
        <strain evidence="1 2">DSM 19033</strain>
    </source>
</reference>
<sequence>MKELNESELKKIAYNCRKATFLIEKQQIGQITQREKIELKIHLAGCSICVTFMQQSAVINQMARKLFTAGYTELKLDDGFKEQLQKRINTQLEKN</sequence>
<dbReference type="EMBL" id="FNRA01000001">
    <property type="protein sequence ID" value="SDZ81350.1"/>
    <property type="molecule type" value="Genomic_DNA"/>
</dbReference>
<dbReference type="OrthoDB" id="886726at2"/>
<name>A0A1H3W2X6_9SPHI</name>
<evidence type="ECO:0008006" key="3">
    <source>
        <dbReference type="Google" id="ProtNLM"/>
    </source>
</evidence>
<organism evidence="1 2">
    <name type="scientific">Pedobacter hartonius</name>
    <dbReference type="NCBI Taxonomy" id="425514"/>
    <lineage>
        <taxon>Bacteria</taxon>
        <taxon>Pseudomonadati</taxon>
        <taxon>Bacteroidota</taxon>
        <taxon>Sphingobacteriia</taxon>
        <taxon>Sphingobacteriales</taxon>
        <taxon>Sphingobacteriaceae</taxon>
        <taxon>Pedobacter</taxon>
    </lineage>
</organism>
<dbReference type="STRING" id="425514.SAMN05443550_10172"/>
<evidence type="ECO:0000313" key="2">
    <source>
        <dbReference type="Proteomes" id="UP000198850"/>
    </source>
</evidence>
<protein>
    <recommendedName>
        <fullName evidence="3">Zinc-finger</fullName>
    </recommendedName>
</protein>
<dbReference type="Proteomes" id="UP000198850">
    <property type="component" value="Unassembled WGS sequence"/>
</dbReference>
<dbReference type="RefSeq" id="WP_090554134.1">
    <property type="nucleotide sequence ID" value="NZ_FNRA01000001.1"/>
</dbReference>